<dbReference type="InterPro" id="IPR036653">
    <property type="entry name" value="CinA-like_C"/>
</dbReference>
<dbReference type="Gene3D" id="3.90.950.20">
    <property type="entry name" value="CinA-like"/>
    <property type="match status" value="1"/>
</dbReference>
<dbReference type="SUPFAM" id="SSF142433">
    <property type="entry name" value="CinA-like"/>
    <property type="match status" value="1"/>
</dbReference>
<dbReference type="GO" id="GO:0019159">
    <property type="term" value="F:nicotinamide-nucleotide amidase activity"/>
    <property type="evidence" value="ECO:0007669"/>
    <property type="project" value="UniProtKB-EC"/>
</dbReference>
<dbReference type="InterPro" id="IPR008136">
    <property type="entry name" value="CinA_C"/>
</dbReference>
<dbReference type="NCBIfam" id="TIGR00199">
    <property type="entry name" value="PncC_domain"/>
    <property type="match status" value="1"/>
</dbReference>
<feature type="non-terminal residue" evidence="2">
    <location>
        <position position="1"/>
    </location>
</feature>
<dbReference type="AlphaFoldDB" id="A0A3B0X1D2"/>
<feature type="domain" description="CinA C-terminal" evidence="1">
    <location>
        <begin position="6"/>
        <end position="157"/>
    </location>
</feature>
<keyword evidence="2" id="KW-0378">Hydrolase</keyword>
<dbReference type="Pfam" id="PF02464">
    <property type="entry name" value="CinA"/>
    <property type="match status" value="1"/>
</dbReference>
<reference evidence="2" key="1">
    <citation type="submission" date="2018-06" db="EMBL/GenBank/DDBJ databases">
        <authorList>
            <person name="Zhirakovskaya E."/>
        </authorList>
    </citation>
    <scope>NUCLEOTIDE SEQUENCE</scope>
</reference>
<sequence length="161" mass="17336">ADIFNLVQRLAPQLIEQRKMLASAESCTGGWIAKSITDMDGSSLWFDCSIVSYSNTSKQELLGVKSATLDHYGAVSQPVVKEMVLGLLDRCCANMGISISGVAGPSGGTDDKPLGTVWIAWATPGVLIEAMRFQFDGDRNAVRLQAVFEALNGVQRLLLEN</sequence>
<gene>
    <name evidence="2" type="ORF">MNBD_GAMMA09-267</name>
</gene>
<proteinExistence type="predicted"/>
<evidence type="ECO:0000313" key="2">
    <source>
        <dbReference type="EMBL" id="VAW62105.1"/>
    </source>
</evidence>
<dbReference type="EC" id="3.5.1.42" evidence="2"/>
<protein>
    <submittedName>
        <fullName evidence="2">Nicotinamide-nucleotide amidase</fullName>
        <ecNumber evidence="2">3.5.1.42</ecNumber>
    </submittedName>
</protein>
<evidence type="ECO:0000259" key="1">
    <source>
        <dbReference type="Pfam" id="PF02464"/>
    </source>
</evidence>
<name>A0A3B0X1D2_9ZZZZ</name>
<accession>A0A3B0X1D2</accession>
<organism evidence="2">
    <name type="scientific">hydrothermal vent metagenome</name>
    <dbReference type="NCBI Taxonomy" id="652676"/>
    <lineage>
        <taxon>unclassified sequences</taxon>
        <taxon>metagenomes</taxon>
        <taxon>ecological metagenomes</taxon>
    </lineage>
</organism>
<dbReference type="EMBL" id="UOFI01000020">
    <property type="protein sequence ID" value="VAW62105.1"/>
    <property type="molecule type" value="Genomic_DNA"/>
</dbReference>